<keyword evidence="1" id="KW-0472">Membrane</keyword>
<dbReference type="Pfam" id="PF09997">
    <property type="entry name" value="DUF2238"/>
    <property type="match status" value="1"/>
</dbReference>
<accession>A0ABQ5LT82</accession>
<feature type="transmembrane region" description="Helical" evidence="1">
    <location>
        <begin position="65"/>
        <end position="91"/>
    </location>
</feature>
<evidence type="ECO:0000256" key="1">
    <source>
        <dbReference type="SAM" id="Phobius"/>
    </source>
</evidence>
<keyword evidence="1" id="KW-0812">Transmembrane</keyword>
<feature type="transmembrane region" description="Helical" evidence="1">
    <location>
        <begin position="180"/>
        <end position="198"/>
    </location>
</feature>
<feature type="transmembrane region" description="Helical" evidence="1">
    <location>
        <begin position="141"/>
        <end position="160"/>
    </location>
</feature>
<keyword evidence="1" id="KW-1133">Transmembrane helix</keyword>
<gene>
    <name evidence="2" type="ORF">STA1M1_14000</name>
</gene>
<sequence>MSFLASIKPAEKLVAGFVILYLALFSAWFFSIGNNEFIIYIVTMLVLMALIGATLRVGEYPAPMLWALALWGLLHCAGGGVPVGDQVLYAVQILPILGNGDSEMTLLKYDQIVHALGFGITAWVLWHVLTRHYPETRRSWTAYAFPALASMGLGAVNEIIEFSAVVIVQDTGVGGYLNTALDLCFNGAGALIAVMIIARTERIRG</sequence>
<reference evidence="2" key="1">
    <citation type="journal article" date="2023" name="Int. J. Syst. Evol. Microbiol.">
        <title>Sinisalibacter aestuarii sp. nov., isolated from estuarine sediment of the Arakawa River.</title>
        <authorList>
            <person name="Arafat S.T."/>
            <person name="Hirano S."/>
            <person name="Sato A."/>
            <person name="Takeuchi K."/>
            <person name="Yasuda T."/>
            <person name="Terahara T."/>
            <person name="Hamada M."/>
            <person name="Kobayashi T."/>
        </authorList>
    </citation>
    <scope>NUCLEOTIDE SEQUENCE</scope>
    <source>
        <strain evidence="2">B-399</strain>
    </source>
</reference>
<dbReference type="Proteomes" id="UP001144205">
    <property type="component" value="Unassembled WGS sequence"/>
</dbReference>
<protein>
    <recommendedName>
        <fullName evidence="4">DUF2238 domain-containing protein</fullName>
    </recommendedName>
</protein>
<proteinExistence type="predicted"/>
<evidence type="ECO:0008006" key="4">
    <source>
        <dbReference type="Google" id="ProtNLM"/>
    </source>
</evidence>
<dbReference type="InterPro" id="IPR014509">
    <property type="entry name" value="YjdF-like"/>
</dbReference>
<feature type="transmembrane region" description="Helical" evidence="1">
    <location>
        <begin position="12"/>
        <end position="31"/>
    </location>
</feature>
<feature type="transmembrane region" description="Helical" evidence="1">
    <location>
        <begin position="37"/>
        <end position="58"/>
    </location>
</feature>
<dbReference type="EMBL" id="BROH01000003">
    <property type="protein sequence ID" value="GKY87531.1"/>
    <property type="molecule type" value="Genomic_DNA"/>
</dbReference>
<keyword evidence="3" id="KW-1185">Reference proteome</keyword>
<name>A0ABQ5LT82_9RHOB</name>
<evidence type="ECO:0000313" key="3">
    <source>
        <dbReference type="Proteomes" id="UP001144205"/>
    </source>
</evidence>
<feature type="transmembrane region" description="Helical" evidence="1">
    <location>
        <begin position="111"/>
        <end position="129"/>
    </location>
</feature>
<evidence type="ECO:0000313" key="2">
    <source>
        <dbReference type="EMBL" id="GKY87531.1"/>
    </source>
</evidence>
<dbReference type="RefSeq" id="WP_281841518.1">
    <property type="nucleotide sequence ID" value="NZ_BROH01000003.1"/>
</dbReference>
<organism evidence="2 3">
    <name type="scientific">Sinisalibacter aestuarii</name>
    <dbReference type="NCBI Taxonomy" id="2949426"/>
    <lineage>
        <taxon>Bacteria</taxon>
        <taxon>Pseudomonadati</taxon>
        <taxon>Pseudomonadota</taxon>
        <taxon>Alphaproteobacteria</taxon>
        <taxon>Rhodobacterales</taxon>
        <taxon>Roseobacteraceae</taxon>
        <taxon>Sinisalibacter</taxon>
    </lineage>
</organism>
<comment type="caution">
    <text evidence="2">The sequence shown here is derived from an EMBL/GenBank/DDBJ whole genome shotgun (WGS) entry which is preliminary data.</text>
</comment>